<feature type="transmembrane region" description="Helical" evidence="3">
    <location>
        <begin position="204"/>
        <end position="225"/>
    </location>
</feature>
<dbReference type="EMBL" id="MN740534">
    <property type="protein sequence ID" value="QHU31990.1"/>
    <property type="molecule type" value="Genomic_DNA"/>
</dbReference>
<evidence type="ECO:0000256" key="1">
    <source>
        <dbReference type="SAM" id="Coils"/>
    </source>
</evidence>
<protein>
    <submittedName>
        <fullName evidence="4">Uncharacterized protein</fullName>
    </submittedName>
</protein>
<sequence length="255" mass="28467">MCSLEEAFSSFTDTSRNEDQGPANGSPSLFALDTDKKRRKKRRAALPPPEPMVIEPDRPAHRPLPPGELLGGSPTSNSKSTSESEILNAFETADYFPHPAEDVIDKNVYKLEPDWATAFNDTSIPDWIKNRMPHRENEAPLIPSPWLDGQSTLWQKIGKNEARQADLKGAEVAANERLDSLQRKLDSMFNKLEQMEVTKSESNLLEILLFVLGGIFLILILDILVKQGTQATMMIAAAGGGGLYKRYMPFRQLSR</sequence>
<dbReference type="AlphaFoldDB" id="A0A6C0LNQ3"/>
<evidence type="ECO:0000256" key="3">
    <source>
        <dbReference type="SAM" id="Phobius"/>
    </source>
</evidence>
<feature type="coiled-coil region" evidence="1">
    <location>
        <begin position="171"/>
        <end position="198"/>
    </location>
</feature>
<accession>A0A6C0LNQ3</accession>
<organism evidence="4">
    <name type="scientific">viral metagenome</name>
    <dbReference type="NCBI Taxonomy" id="1070528"/>
    <lineage>
        <taxon>unclassified sequences</taxon>
        <taxon>metagenomes</taxon>
        <taxon>organismal metagenomes</taxon>
    </lineage>
</organism>
<keyword evidence="3" id="KW-0472">Membrane</keyword>
<reference evidence="4" key="1">
    <citation type="journal article" date="2020" name="Nature">
        <title>Giant virus diversity and host interactions through global metagenomics.</title>
        <authorList>
            <person name="Schulz F."/>
            <person name="Roux S."/>
            <person name="Paez-Espino D."/>
            <person name="Jungbluth S."/>
            <person name="Walsh D.A."/>
            <person name="Denef V.J."/>
            <person name="McMahon K.D."/>
            <person name="Konstantinidis K.T."/>
            <person name="Eloe-Fadrosh E.A."/>
            <person name="Kyrpides N.C."/>
            <person name="Woyke T."/>
        </authorList>
    </citation>
    <scope>NUCLEOTIDE SEQUENCE</scope>
    <source>
        <strain evidence="4">GVMAG-M-3300027963-41</strain>
    </source>
</reference>
<keyword evidence="1" id="KW-0175">Coiled coil</keyword>
<evidence type="ECO:0000256" key="2">
    <source>
        <dbReference type="SAM" id="MobiDB-lite"/>
    </source>
</evidence>
<keyword evidence="3" id="KW-1133">Transmembrane helix</keyword>
<proteinExistence type="predicted"/>
<feature type="compositionally biased region" description="Low complexity" evidence="2">
    <location>
        <begin position="67"/>
        <end position="84"/>
    </location>
</feature>
<keyword evidence="3" id="KW-0812">Transmembrane</keyword>
<name>A0A6C0LNQ3_9ZZZZ</name>
<evidence type="ECO:0000313" key="4">
    <source>
        <dbReference type="EMBL" id="QHU31990.1"/>
    </source>
</evidence>
<feature type="region of interest" description="Disordered" evidence="2">
    <location>
        <begin position="1"/>
        <end position="84"/>
    </location>
</feature>